<comment type="catalytic activity">
    <reaction evidence="11">
        <text>XMP + L-glutamine + ATP + H2O = GMP + L-glutamate + AMP + diphosphate + 2 H(+)</text>
        <dbReference type="Rhea" id="RHEA:11680"/>
        <dbReference type="ChEBI" id="CHEBI:15377"/>
        <dbReference type="ChEBI" id="CHEBI:15378"/>
        <dbReference type="ChEBI" id="CHEBI:29985"/>
        <dbReference type="ChEBI" id="CHEBI:30616"/>
        <dbReference type="ChEBI" id="CHEBI:33019"/>
        <dbReference type="ChEBI" id="CHEBI:57464"/>
        <dbReference type="ChEBI" id="CHEBI:58115"/>
        <dbReference type="ChEBI" id="CHEBI:58359"/>
        <dbReference type="ChEBI" id="CHEBI:456215"/>
        <dbReference type="EC" id="6.3.5.2"/>
    </reaction>
</comment>
<dbReference type="GO" id="GO:0005829">
    <property type="term" value="C:cytosol"/>
    <property type="evidence" value="ECO:0007669"/>
    <property type="project" value="TreeGrafter"/>
</dbReference>
<dbReference type="InterPro" id="IPR017926">
    <property type="entry name" value="GATASE"/>
</dbReference>
<evidence type="ECO:0000256" key="10">
    <source>
        <dbReference type="ARBA" id="ARBA00022962"/>
    </source>
</evidence>
<evidence type="ECO:0000256" key="6">
    <source>
        <dbReference type="ARBA" id="ARBA00022741"/>
    </source>
</evidence>
<feature type="active site" description="Nucleophile" evidence="11">
    <location>
        <position position="81"/>
    </location>
</feature>
<keyword evidence="5 11" id="KW-0436">Ligase</keyword>
<dbReference type="InterPro" id="IPR022955">
    <property type="entry name" value="GMP_synthase"/>
</dbReference>
<gene>
    <name evidence="11 14" type="primary">guaA</name>
    <name evidence="14" type="ORF">BN2476_320121</name>
</gene>
<dbReference type="FunFam" id="3.40.50.880:FF:000001">
    <property type="entry name" value="GMP synthase [glutamine-hydrolyzing]"/>
    <property type="match status" value="1"/>
</dbReference>
<dbReference type="NCBIfam" id="NF000848">
    <property type="entry name" value="PRK00074.1"/>
    <property type="match status" value="1"/>
</dbReference>
<feature type="active site" evidence="11">
    <location>
        <position position="176"/>
    </location>
</feature>
<evidence type="ECO:0000256" key="7">
    <source>
        <dbReference type="ARBA" id="ARBA00022749"/>
    </source>
</evidence>
<keyword evidence="7 11" id="KW-0332">GMP biosynthesis</keyword>
<dbReference type="InterPro" id="IPR004739">
    <property type="entry name" value="GMP_synth_GATase"/>
</dbReference>
<dbReference type="GO" id="GO:0005524">
    <property type="term" value="F:ATP binding"/>
    <property type="evidence" value="ECO:0007669"/>
    <property type="project" value="UniProtKB-UniRule"/>
</dbReference>
<evidence type="ECO:0000256" key="3">
    <source>
        <dbReference type="ARBA" id="ARBA00012746"/>
    </source>
</evidence>
<feature type="binding site" evidence="12">
    <location>
        <begin position="230"/>
        <end position="236"/>
    </location>
    <ligand>
        <name>ATP</name>
        <dbReference type="ChEBI" id="CHEBI:30616"/>
    </ligand>
</feature>
<dbReference type="NCBIfam" id="TIGR00888">
    <property type="entry name" value="guaA_Nterm"/>
    <property type="match status" value="1"/>
</dbReference>
<dbReference type="Gene3D" id="3.30.300.10">
    <property type="match status" value="1"/>
</dbReference>
<dbReference type="CDD" id="cd01742">
    <property type="entry name" value="GATase1_GMP_Synthase"/>
    <property type="match status" value="1"/>
</dbReference>
<dbReference type="PRINTS" id="PR00096">
    <property type="entry name" value="GATASE"/>
</dbReference>
<dbReference type="PROSITE" id="PS51553">
    <property type="entry name" value="GMPS_ATP_PPASE"/>
    <property type="match status" value="1"/>
</dbReference>
<dbReference type="SUPFAM" id="SSF52317">
    <property type="entry name" value="Class I glutamine amidotransferase-like"/>
    <property type="match status" value="1"/>
</dbReference>
<dbReference type="OrthoDB" id="9802219at2"/>
<keyword evidence="14" id="KW-0808">Transferase</keyword>
<dbReference type="InterPro" id="IPR022310">
    <property type="entry name" value="NAD/GMP_synthase"/>
</dbReference>
<evidence type="ECO:0000256" key="9">
    <source>
        <dbReference type="ARBA" id="ARBA00022840"/>
    </source>
</evidence>
<dbReference type="Gene3D" id="3.40.50.880">
    <property type="match status" value="1"/>
</dbReference>
<comment type="subunit">
    <text evidence="11">Homodimer.</text>
</comment>
<evidence type="ECO:0000256" key="2">
    <source>
        <dbReference type="ARBA" id="ARBA00005153"/>
    </source>
</evidence>
<dbReference type="Proteomes" id="UP000195569">
    <property type="component" value="Unassembled WGS sequence"/>
</dbReference>
<dbReference type="NCBIfam" id="TIGR00884">
    <property type="entry name" value="guaA_Cterm"/>
    <property type="match status" value="1"/>
</dbReference>
<evidence type="ECO:0000256" key="5">
    <source>
        <dbReference type="ARBA" id="ARBA00022598"/>
    </source>
</evidence>
<dbReference type="InterPro" id="IPR001674">
    <property type="entry name" value="GMP_synth_C"/>
</dbReference>
<evidence type="ECO:0000256" key="11">
    <source>
        <dbReference type="HAMAP-Rule" id="MF_00344"/>
    </source>
</evidence>
<comment type="function">
    <text evidence="1 11">Catalyzes the synthesis of GMP from XMP.</text>
</comment>
<evidence type="ECO:0000256" key="8">
    <source>
        <dbReference type="ARBA" id="ARBA00022755"/>
    </source>
</evidence>
<evidence type="ECO:0000256" key="1">
    <source>
        <dbReference type="ARBA" id="ARBA00002332"/>
    </source>
</evidence>
<dbReference type="HAMAP" id="MF_00344">
    <property type="entry name" value="GMP_synthase"/>
    <property type="match status" value="1"/>
</dbReference>
<organism evidence="14 15">
    <name type="scientific">Paraburkholderia piptadeniae</name>
    <dbReference type="NCBI Taxonomy" id="1701573"/>
    <lineage>
        <taxon>Bacteria</taxon>
        <taxon>Pseudomonadati</taxon>
        <taxon>Pseudomonadota</taxon>
        <taxon>Betaproteobacteria</taxon>
        <taxon>Burkholderiales</taxon>
        <taxon>Burkholderiaceae</taxon>
        <taxon>Paraburkholderia</taxon>
    </lineage>
</organism>
<evidence type="ECO:0000313" key="14">
    <source>
        <dbReference type="EMBL" id="SIT42440.1"/>
    </source>
</evidence>
<feature type="active site" evidence="11">
    <location>
        <position position="178"/>
    </location>
</feature>
<dbReference type="GO" id="GO:0008483">
    <property type="term" value="F:transaminase activity"/>
    <property type="evidence" value="ECO:0007669"/>
    <property type="project" value="UniProtKB-KW"/>
</dbReference>
<dbReference type="RefSeq" id="WP_087735348.1">
    <property type="nucleotide sequence ID" value="NZ_CYGY02000032.1"/>
</dbReference>
<comment type="caution">
    <text evidence="14">The sequence shown here is derived from an EMBL/GenBank/DDBJ whole genome shotgun (WGS) entry which is preliminary data.</text>
</comment>
<dbReference type="PRINTS" id="PR00097">
    <property type="entry name" value="ANTSNTHASEII"/>
</dbReference>
<sequence length="527" mass="58249">MHDKILILDFGSQVTQLIARRIREAHVLSEIHPHDVSDEFIREFKPKGIILSGGPNSVTETDTPRAPQAVFEAGVPVLGICYGMQTMAEQLGGKVDSGHLREFGYAEVRARNHTSFLDGIQDFATPEGHGMLKVWMSHGDKVLEMPSGFQLMASTESCPIAAMADEARHFYGLQWHPEVTHTVQGRAMLERFVLKICGAKPDWEMGNYIDEAVENIRKQVGDEHVILGLSGGVDSSVAAALLHRAIGDQLTCVFVDHGLLRLNEAEQVMATFADHLGVKVIHVDASEAFLSKLKGVTDPEAKRKIIGAEFVEVFQAEAGKLTDAKWLAQGTIYPDVIESAGKGKKAAHTIKSHHNVGGLPETLNLKLLEPLRELFKDEVRELGVKLGLPPSMVYRHPFPGPGLGVRILGEVKRDYADLLRRADAIFIETLRTFIDKDTGKSWYDLTSQAFAVFLPVKSVGVMGDGRTYEYVVALRAVQTLDFMTAHWAHLPHDLLGHVSNRIINEVRGINRVVYDISGKPPATIEWE</sequence>
<evidence type="ECO:0000256" key="12">
    <source>
        <dbReference type="PROSITE-ProRule" id="PRU00886"/>
    </source>
</evidence>
<dbReference type="InterPro" id="IPR029062">
    <property type="entry name" value="Class_I_gatase-like"/>
</dbReference>
<dbReference type="PANTHER" id="PTHR11922">
    <property type="entry name" value="GMP SYNTHASE-RELATED"/>
    <property type="match status" value="1"/>
</dbReference>
<dbReference type="SUPFAM" id="SSF52402">
    <property type="entry name" value="Adenine nucleotide alpha hydrolases-like"/>
    <property type="match status" value="1"/>
</dbReference>
<protein>
    <recommendedName>
        <fullName evidence="4 11">GMP synthase [glutamine-hydrolyzing]</fullName>
        <ecNumber evidence="3 11">6.3.5.2</ecNumber>
    </recommendedName>
    <alternativeName>
        <fullName evidence="11">GMP synthetase</fullName>
    </alternativeName>
    <alternativeName>
        <fullName evidence="11">Glutamine amidotransferase</fullName>
    </alternativeName>
</protein>
<dbReference type="Gene3D" id="3.40.50.620">
    <property type="entry name" value="HUPs"/>
    <property type="match status" value="1"/>
</dbReference>
<dbReference type="CDD" id="cd01997">
    <property type="entry name" value="GMP_synthase_C"/>
    <property type="match status" value="1"/>
</dbReference>
<accession>A0A1N7S522</accession>
<keyword evidence="10 11" id="KW-0315">Glutamine amidotransferase</keyword>
<dbReference type="FunFam" id="3.30.300.10:FF:000002">
    <property type="entry name" value="GMP synthase [glutamine-hydrolyzing]"/>
    <property type="match status" value="1"/>
</dbReference>
<keyword evidence="9 11" id="KW-0067">ATP-binding</keyword>
<dbReference type="PROSITE" id="PS51273">
    <property type="entry name" value="GATASE_TYPE_1"/>
    <property type="match status" value="1"/>
</dbReference>
<evidence type="ECO:0000313" key="15">
    <source>
        <dbReference type="Proteomes" id="UP000195569"/>
    </source>
</evidence>
<feature type="domain" description="GMPS ATP-PPase" evidence="13">
    <location>
        <begin position="203"/>
        <end position="395"/>
    </location>
</feature>
<dbReference type="SUPFAM" id="SSF54810">
    <property type="entry name" value="GMP synthetase C-terminal dimerisation domain"/>
    <property type="match status" value="1"/>
</dbReference>
<evidence type="ECO:0000259" key="13">
    <source>
        <dbReference type="PROSITE" id="PS51553"/>
    </source>
</evidence>
<keyword evidence="8 11" id="KW-0658">Purine biosynthesis</keyword>
<dbReference type="PRINTS" id="PR00099">
    <property type="entry name" value="CPSGATASE"/>
</dbReference>
<evidence type="ECO:0000256" key="4">
    <source>
        <dbReference type="ARBA" id="ARBA00021562"/>
    </source>
</evidence>
<dbReference type="InterPro" id="IPR014729">
    <property type="entry name" value="Rossmann-like_a/b/a_fold"/>
</dbReference>
<keyword evidence="14" id="KW-0032">Aminotransferase</keyword>
<proteinExistence type="inferred from homology"/>
<reference evidence="14" key="1">
    <citation type="submission" date="2016-12" db="EMBL/GenBank/DDBJ databases">
        <authorList>
            <person name="Moulin L."/>
        </authorList>
    </citation>
    <scope>NUCLEOTIDE SEQUENCE [LARGE SCALE GENOMIC DNA]</scope>
    <source>
        <strain evidence="14">STM 7183</strain>
    </source>
</reference>
<dbReference type="UniPathway" id="UPA00189">
    <property type="reaction ID" value="UER00296"/>
</dbReference>
<keyword evidence="15" id="KW-1185">Reference proteome</keyword>
<comment type="pathway">
    <text evidence="2 11">Purine metabolism; GMP biosynthesis; GMP from XMP (L-Gln route): step 1/1.</text>
</comment>
<dbReference type="EMBL" id="CYGY02000032">
    <property type="protein sequence ID" value="SIT42440.1"/>
    <property type="molecule type" value="Genomic_DNA"/>
</dbReference>
<dbReference type="InterPro" id="IPR025777">
    <property type="entry name" value="GMPS_ATP_PPase_dom"/>
</dbReference>
<keyword evidence="6 11" id="KW-0547">Nucleotide-binding</keyword>
<dbReference type="Pfam" id="PF00117">
    <property type="entry name" value="GATase"/>
    <property type="match status" value="1"/>
</dbReference>
<dbReference type="Pfam" id="PF02540">
    <property type="entry name" value="NAD_synthase"/>
    <property type="match status" value="1"/>
</dbReference>
<dbReference type="GO" id="GO:0003921">
    <property type="term" value="F:GMP synthase activity"/>
    <property type="evidence" value="ECO:0007669"/>
    <property type="project" value="InterPro"/>
</dbReference>
<dbReference type="Pfam" id="PF00958">
    <property type="entry name" value="GMP_synt_C"/>
    <property type="match status" value="1"/>
</dbReference>
<dbReference type="EC" id="6.3.5.2" evidence="3 11"/>
<dbReference type="PANTHER" id="PTHR11922:SF2">
    <property type="entry name" value="GMP SYNTHASE [GLUTAMINE-HYDROLYZING]"/>
    <property type="match status" value="1"/>
</dbReference>
<dbReference type="AlphaFoldDB" id="A0A1N7S522"/>
<dbReference type="FunFam" id="3.40.50.620:FF:000001">
    <property type="entry name" value="GMP synthase [glutamine-hydrolyzing]"/>
    <property type="match status" value="1"/>
</dbReference>
<name>A0A1N7S522_9BURK</name>